<dbReference type="Pfam" id="PF12796">
    <property type="entry name" value="Ank_2"/>
    <property type="match status" value="1"/>
</dbReference>
<evidence type="ECO:0000259" key="2">
    <source>
        <dbReference type="PROSITE" id="PS50164"/>
    </source>
</evidence>
<dbReference type="PROSITE" id="PS50088">
    <property type="entry name" value="ANK_REPEAT"/>
    <property type="match status" value="1"/>
</dbReference>
<dbReference type="GO" id="GO:0005654">
    <property type="term" value="C:nucleoplasm"/>
    <property type="evidence" value="ECO:0007669"/>
    <property type="project" value="TreeGrafter"/>
</dbReference>
<name>A0AAD8CC97_BIOPF</name>
<dbReference type="Pfam" id="PF22945">
    <property type="entry name" value="LEM-3_GIY-YIG"/>
    <property type="match status" value="1"/>
</dbReference>
<dbReference type="PROSITE" id="PS50164">
    <property type="entry name" value="GIY_YIG"/>
    <property type="match status" value="1"/>
</dbReference>
<dbReference type="InterPro" id="IPR036770">
    <property type="entry name" value="Ankyrin_rpt-contain_sf"/>
</dbReference>
<reference evidence="4" key="2">
    <citation type="submission" date="2023-04" db="EMBL/GenBank/DDBJ databases">
        <authorList>
            <person name="Bu L."/>
            <person name="Lu L."/>
            <person name="Laidemitt M.R."/>
            <person name="Zhang S.M."/>
            <person name="Mutuku M."/>
            <person name="Mkoji G."/>
            <person name="Steinauer M."/>
            <person name="Loker E.S."/>
        </authorList>
    </citation>
    <scope>NUCLEOTIDE SEQUENCE</scope>
    <source>
        <strain evidence="4">KasaAsao</strain>
        <tissue evidence="4">Whole Snail</tissue>
    </source>
</reference>
<dbReference type="GO" id="GO:0000712">
    <property type="term" value="P:resolution of meiotic recombination intermediates"/>
    <property type="evidence" value="ECO:0007669"/>
    <property type="project" value="TreeGrafter"/>
</dbReference>
<gene>
    <name evidence="4" type="ORF">Bpfe_000329</name>
</gene>
<dbReference type="AlphaFoldDB" id="A0AAD8CC97"/>
<dbReference type="GO" id="GO:0000724">
    <property type="term" value="P:double-strand break repair via homologous recombination"/>
    <property type="evidence" value="ECO:0007669"/>
    <property type="project" value="TreeGrafter"/>
</dbReference>
<dbReference type="GO" id="GO:0005737">
    <property type="term" value="C:cytoplasm"/>
    <property type="evidence" value="ECO:0007669"/>
    <property type="project" value="TreeGrafter"/>
</dbReference>
<dbReference type="CDD" id="cd12934">
    <property type="entry name" value="LEM"/>
    <property type="match status" value="1"/>
</dbReference>
<sequence length="695" mass="78535">MSRNRDLDLDYNVDRRSTISTILDLNLESTEELFNVLISGSNNLRDIRALLSRGANPNWISIDHGASAMHLAAGKDFSITQLLLQFSGNPNIINSENYTPLHVASSWGDISTVELLLQHGADANLQDLDGKTPYDLAEEEGQEKCAALLKNHIYKSVLENYRSQSIRAFEHRNEKKSITQQVFEYCSNDGLQNCIKVSDVSLLNNYTPDKIRPEKDLLQHKIKKQCYLSNQKMVSPLQKVADFILSSENFNRKCSISKTNERKEYLEVADTSFSSYTTCCEVLDDACVSPSLVLRKSNIQKYALLNGQNTMKADCLECHDRTTVDEIDISFSETIKTPLKMMESKLKEKYMNISQDFNNSLFSTISVKDYNHHDADSDITFIERHLASDNSNDEKSIGESTSIEITALKSICEVQDSSQKKQSHKDLKKCALSSTLQTLTCQEISQRLKAYGQVCGPITDSTKNIYLHKLALLETKVSAPLTSKNDDYPPEMVQALNGTFDVNGLHDLELKLVESFNSIIYSPQWREGSEKSSFTYILLDPRITQNLPLRAKILSNLEVFKTFILAIFYIGKGKASRPYSHLYEAHSHLTRNSTKKSSKIDKIVNIWTSGSGVVSVHCFHSTIPVEAYTREACMIEAIGIHKLTNIKKGDFYGISSSWPLQLKRKMGVYLLQKSLQIFLSDGERQICLPDLKKRT</sequence>
<feature type="domain" description="LEM" evidence="3">
    <location>
        <begin position="433"/>
        <end position="477"/>
    </location>
</feature>
<proteinExistence type="predicted"/>
<comment type="caution">
    <text evidence="4">The sequence shown here is derived from an EMBL/GenBank/DDBJ whole genome shotgun (WGS) entry which is preliminary data.</text>
</comment>
<dbReference type="SUPFAM" id="SSF48403">
    <property type="entry name" value="Ankyrin repeat"/>
    <property type="match status" value="1"/>
</dbReference>
<organism evidence="4 5">
    <name type="scientific">Biomphalaria pfeifferi</name>
    <name type="common">Bloodfluke planorb</name>
    <name type="synonym">Freshwater snail</name>
    <dbReference type="NCBI Taxonomy" id="112525"/>
    <lineage>
        <taxon>Eukaryota</taxon>
        <taxon>Metazoa</taxon>
        <taxon>Spiralia</taxon>
        <taxon>Lophotrochozoa</taxon>
        <taxon>Mollusca</taxon>
        <taxon>Gastropoda</taxon>
        <taxon>Heterobranchia</taxon>
        <taxon>Euthyneura</taxon>
        <taxon>Panpulmonata</taxon>
        <taxon>Hygrophila</taxon>
        <taxon>Lymnaeoidea</taxon>
        <taxon>Planorbidae</taxon>
        <taxon>Biomphalaria</taxon>
    </lineage>
</organism>
<dbReference type="InterPro" id="IPR002110">
    <property type="entry name" value="Ankyrin_rpt"/>
</dbReference>
<dbReference type="PROSITE" id="PS50297">
    <property type="entry name" value="ANK_REP_REGION"/>
    <property type="match status" value="1"/>
</dbReference>
<evidence type="ECO:0000313" key="4">
    <source>
        <dbReference type="EMBL" id="KAK0070346.1"/>
    </source>
</evidence>
<dbReference type="InterPro" id="IPR034998">
    <property type="entry name" value="ANKLE1"/>
</dbReference>
<dbReference type="Proteomes" id="UP001233172">
    <property type="component" value="Unassembled WGS sequence"/>
</dbReference>
<dbReference type="Pfam" id="PF03020">
    <property type="entry name" value="LEM"/>
    <property type="match status" value="1"/>
</dbReference>
<dbReference type="PANTHER" id="PTHR46427">
    <property type="entry name" value="ANKYRIN REPEAT AND LEM DOMAIN-CONTAINING PROTEIN 1"/>
    <property type="match status" value="1"/>
</dbReference>
<feature type="repeat" description="ANK" evidence="1">
    <location>
        <begin position="96"/>
        <end position="128"/>
    </location>
</feature>
<dbReference type="SMART" id="SM00248">
    <property type="entry name" value="ANK"/>
    <property type="match status" value="3"/>
</dbReference>
<keyword evidence="5" id="KW-1185">Reference proteome</keyword>
<dbReference type="PROSITE" id="PS50954">
    <property type="entry name" value="LEM"/>
    <property type="match status" value="1"/>
</dbReference>
<dbReference type="InterPro" id="IPR011015">
    <property type="entry name" value="LEM/LEM-like_dom_sf"/>
</dbReference>
<reference evidence="4" key="1">
    <citation type="journal article" date="2023" name="PLoS Negl. Trop. Dis.">
        <title>A genome sequence for Biomphalaria pfeifferi, the major vector snail for the human-infecting parasite Schistosoma mansoni.</title>
        <authorList>
            <person name="Bu L."/>
            <person name="Lu L."/>
            <person name="Laidemitt M.R."/>
            <person name="Zhang S.M."/>
            <person name="Mutuku M."/>
            <person name="Mkoji G."/>
            <person name="Steinauer M."/>
            <person name="Loker E.S."/>
        </authorList>
    </citation>
    <scope>NUCLEOTIDE SEQUENCE</scope>
    <source>
        <strain evidence="4">KasaAsao</strain>
    </source>
</reference>
<dbReference type="InterPro" id="IPR003887">
    <property type="entry name" value="LEM_dom"/>
</dbReference>
<dbReference type="Gene3D" id="1.25.40.20">
    <property type="entry name" value="Ankyrin repeat-containing domain"/>
    <property type="match status" value="1"/>
</dbReference>
<dbReference type="GO" id="GO:0004520">
    <property type="term" value="F:DNA endonuclease activity"/>
    <property type="evidence" value="ECO:0007669"/>
    <property type="project" value="TreeGrafter"/>
</dbReference>
<dbReference type="CDD" id="cd10454">
    <property type="entry name" value="GIY-YIG_COG3680_Meta"/>
    <property type="match status" value="1"/>
</dbReference>
<dbReference type="SUPFAM" id="SSF63451">
    <property type="entry name" value="LEM domain"/>
    <property type="match status" value="1"/>
</dbReference>
<dbReference type="EMBL" id="JASAOG010000001">
    <property type="protein sequence ID" value="KAK0070346.1"/>
    <property type="molecule type" value="Genomic_DNA"/>
</dbReference>
<accession>A0AAD8CC97</accession>
<dbReference type="Gene3D" id="1.10.720.40">
    <property type="match status" value="1"/>
</dbReference>
<protein>
    <submittedName>
        <fullName evidence="4">Alpha-latrocrustotoxin-Lt1a-like isoform X1</fullName>
    </submittedName>
</protein>
<dbReference type="InterPro" id="IPR000305">
    <property type="entry name" value="GIY-YIG_endonuc"/>
</dbReference>
<evidence type="ECO:0000313" key="5">
    <source>
        <dbReference type="Proteomes" id="UP001233172"/>
    </source>
</evidence>
<feature type="domain" description="GIY-YIG" evidence="2">
    <location>
        <begin position="531"/>
        <end position="646"/>
    </location>
</feature>
<evidence type="ECO:0000256" key="1">
    <source>
        <dbReference type="PROSITE-ProRule" id="PRU00023"/>
    </source>
</evidence>
<keyword evidence="1" id="KW-0040">ANK repeat</keyword>
<evidence type="ECO:0000259" key="3">
    <source>
        <dbReference type="PROSITE" id="PS50954"/>
    </source>
</evidence>
<dbReference type="PANTHER" id="PTHR46427:SF1">
    <property type="entry name" value="ANKYRIN REPEAT AND LEM DOMAIN-CONTAINING PROTEIN 1"/>
    <property type="match status" value="1"/>
</dbReference>